<gene>
    <name evidence="2" type="ORF">XDN619_LOCUS26724</name>
</gene>
<feature type="compositionally biased region" description="Basic and acidic residues" evidence="1">
    <location>
        <begin position="14"/>
        <end position="23"/>
    </location>
</feature>
<dbReference type="AlphaFoldDB" id="A0A816X0T9"/>
<comment type="caution">
    <text evidence="2">The sequence shown here is derived from an EMBL/GenBank/DDBJ whole genome shotgun (WGS) entry which is preliminary data.</text>
</comment>
<reference evidence="2" key="1">
    <citation type="submission" date="2021-02" db="EMBL/GenBank/DDBJ databases">
        <authorList>
            <person name="Nowell W R."/>
        </authorList>
    </citation>
    <scope>NUCLEOTIDE SEQUENCE</scope>
</reference>
<dbReference type="Proteomes" id="UP000663887">
    <property type="component" value="Unassembled WGS sequence"/>
</dbReference>
<accession>A0A816X0T9</accession>
<evidence type="ECO:0000256" key="1">
    <source>
        <dbReference type="SAM" id="MobiDB-lite"/>
    </source>
</evidence>
<sequence length="151" mass="17508">MVASRAAESPEQWQTRREDDRTRRSTSRAARWAFMEREAFQYDPTKNYDNHCQLYIERMTEIYSYCDAFKWPGEAPGMCCSNGKVKLPSLRLPPEPLESLMSGTTATSKHFLENIRKYNSCFQMTSFGATSEVCEPGFMPRSKFKVKFTIV</sequence>
<protein>
    <submittedName>
        <fullName evidence="2">Uncharacterized protein</fullName>
    </submittedName>
</protein>
<proteinExistence type="predicted"/>
<feature type="region of interest" description="Disordered" evidence="1">
    <location>
        <begin position="1"/>
        <end position="28"/>
    </location>
</feature>
<name>A0A816X0T9_9BILA</name>
<dbReference type="EMBL" id="CAJNRG010012563">
    <property type="protein sequence ID" value="CAF2141010.1"/>
    <property type="molecule type" value="Genomic_DNA"/>
</dbReference>
<evidence type="ECO:0000313" key="3">
    <source>
        <dbReference type="Proteomes" id="UP000663887"/>
    </source>
</evidence>
<organism evidence="2 3">
    <name type="scientific">Rotaria magnacalcarata</name>
    <dbReference type="NCBI Taxonomy" id="392030"/>
    <lineage>
        <taxon>Eukaryota</taxon>
        <taxon>Metazoa</taxon>
        <taxon>Spiralia</taxon>
        <taxon>Gnathifera</taxon>
        <taxon>Rotifera</taxon>
        <taxon>Eurotatoria</taxon>
        <taxon>Bdelloidea</taxon>
        <taxon>Philodinida</taxon>
        <taxon>Philodinidae</taxon>
        <taxon>Rotaria</taxon>
    </lineage>
</organism>
<evidence type="ECO:0000313" key="2">
    <source>
        <dbReference type="EMBL" id="CAF2141010.1"/>
    </source>
</evidence>